<protein>
    <submittedName>
        <fullName evidence="2">DinB family protein</fullName>
    </submittedName>
</protein>
<proteinExistence type="predicted"/>
<organism evidence="2 3">
    <name type="scientific">Arthrobacter parietis</name>
    <dbReference type="NCBI Taxonomy" id="271434"/>
    <lineage>
        <taxon>Bacteria</taxon>
        <taxon>Bacillati</taxon>
        <taxon>Actinomycetota</taxon>
        <taxon>Actinomycetes</taxon>
        <taxon>Micrococcales</taxon>
        <taxon>Micrococcaceae</taxon>
        <taxon>Arthrobacter</taxon>
    </lineage>
</organism>
<keyword evidence="3" id="KW-1185">Reference proteome</keyword>
<feature type="domain" description="DinB-like" evidence="1">
    <location>
        <begin position="70"/>
        <end position="172"/>
    </location>
</feature>
<dbReference type="Gene3D" id="1.20.120.450">
    <property type="entry name" value="dinb family like domain"/>
    <property type="match status" value="1"/>
</dbReference>
<dbReference type="SUPFAM" id="SSF109854">
    <property type="entry name" value="DinB/YfiT-like putative metalloenzymes"/>
    <property type="match status" value="1"/>
</dbReference>
<dbReference type="RefSeq" id="WP_277357869.1">
    <property type="nucleotide sequence ID" value="NZ_BAAAON010000002.1"/>
</dbReference>
<evidence type="ECO:0000313" key="3">
    <source>
        <dbReference type="Proteomes" id="UP001500974"/>
    </source>
</evidence>
<name>A0ABP5MPU0_9MICC</name>
<reference evidence="3" key="1">
    <citation type="journal article" date="2019" name="Int. J. Syst. Evol. Microbiol.">
        <title>The Global Catalogue of Microorganisms (GCM) 10K type strain sequencing project: providing services to taxonomists for standard genome sequencing and annotation.</title>
        <authorList>
            <consortium name="The Broad Institute Genomics Platform"/>
            <consortium name="The Broad Institute Genome Sequencing Center for Infectious Disease"/>
            <person name="Wu L."/>
            <person name="Ma J."/>
        </authorList>
    </citation>
    <scope>NUCLEOTIDE SEQUENCE [LARGE SCALE GENOMIC DNA]</scope>
    <source>
        <strain evidence="3">JCM 14917</strain>
    </source>
</reference>
<dbReference type="InterPro" id="IPR034660">
    <property type="entry name" value="DinB/YfiT-like"/>
</dbReference>
<gene>
    <name evidence="2" type="ORF">GCM10009784_17030</name>
</gene>
<dbReference type="EMBL" id="BAAAON010000002">
    <property type="protein sequence ID" value="GAA2175278.1"/>
    <property type="molecule type" value="Genomic_DNA"/>
</dbReference>
<dbReference type="Pfam" id="PF12867">
    <property type="entry name" value="DinB_2"/>
    <property type="match status" value="1"/>
</dbReference>
<accession>A0ABP5MPU0</accession>
<sequence length="193" mass="21201">MDIRRELTDQLQWHWKNHARPRLEGLGDDEYFWEPVPGSWSVRPRGTGTAPLQVGSGDYTIDFAVPEPAPAPVTTIAWRLGHILVGVLGGRLESHFGGVPVSYETYEYPGTAVAALEQLDGMYAHWHSAVSALSPDALERPVGPAEGPFAEAPMAALIQHINREMIHHLAEIALLRDLWAHGLGRDARFAATS</sequence>
<evidence type="ECO:0000259" key="1">
    <source>
        <dbReference type="Pfam" id="PF12867"/>
    </source>
</evidence>
<comment type="caution">
    <text evidence="2">The sequence shown here is derived from an EMBL/GenBank/DDBJ whole genome shotgun (WGS) entry which is preliminary data.</text>
</comment>
<dbReference type="InterPro" id="IPR024775">
    <property type="entry name" value="DinB-like"/>
</dbReference>
<evidence type="ECO:0000313" key="2">
    <source>
        <dbReference type="EMBL" id="GAA2175278.1"/>
    </source>
</evidence>
<dbReference type="Proteomes" id="UP001500974">
    <property type="component" value="Unassembled WGS sequence"/>
</dbReference>